<proteinExistence type="predicted"/>
<dbReference type="Proteomes" id="UP000285530">
    <property type="component" value="Unassembled WGS sequence"/>
</dbReference>
<dbReference type="RefSeq" id="WP_119886400.1">
    <property type="nucleotide sequence ID" value="NZ_CP067170.1"/>
</dbReference>
<dbReference type="EMBL" id="QZEV01000043">
    <property type="protein sequence ID" value="RJL04030.1"/>
    <property type="molecule type" value="Genomic_DNA"/>
</dbReference>
<dbReference type="PANTHER" id="PTHR35332">
    <property type="entry name" value="REGULATION OF ENOLASE PROTEIN 1"/>
    <property type="match status" value="1"/>
</dbReference>
<evidence type="ECO:0000313" key="1">
    <source>
        <dbReference type="EMBL" id="RJL04030.1"/>
    </source>
</evidence>
<comment type="caution">
    <text evidence="1">The sequence shown here is derived from an EMBL/GenBank/DDBJ whole genome shotgun (WGS) entry which is preliminary data.</text>
</comment>
<protein>
    <submittedName>
        <fullName evidence="1">DUF1349 domain-containing protein</fullName>
    </submittedName>
</protein>
<reference evidence="1 2" key="1">
    <citation type="submission" date="2018-09" db="EMBL/GenBank/DDBJ databases">
        <title>Paracoccus onubensis nov. sp. a moderate halophilic bacterium isolated from Gruta de las Maravillas (Aracena, Spain).</title>
        <authorList>
            <person name="Jurado V."/>
            <person name="Gutierrez-Patricio S."/>
            <person name="Gonzalez-Pimentel J.L."/>
            <person name="Laiz L."/>
            <person name="Saiz-Jimenez C."/>
        </authorList>
    </citation>
    <scope>NUCLEOTIDE SEQUENCE [LARGE SCALE GENOMIC DNA]</scope>
    <source>
        <strain evidence="1 2">DSM 19484</strain>
    </source>
</reference>
<dbReference type="PANTHER" id="PTHR35332:SF2">
    <property type="entry name" value="REGULATION OF ENOLASE PROTEIN 1"/>
    <property type="match status" value="1"/>
</dbReference>
<sequence>MTDLKWLNPPEHVTQDGDVIRVTTGDKTDFWRGTFYGFFRDSGHFLHQRVEGDFTAEVTVSGDYRALYDQAGLMIRLSESHWIKAGIERTDGKNYFSVVVTNTMSDWSLVEVPGDPTDIRIRLTRHAEAIRVQYSPVEATFVPVRLAYFPPTTAVDVGMMCCSPQRSGFEATFKDFRVKEAISRDLHA</sequence>
<dbReference type="PIRSF" id="PIRSF022704">
    <property type="entry name" value="UCP022704"/>
    <property type="match status" value="1"/>
</dbReference>
<evidence type="ECO:0000313" key="2">
    <source>
        <dbReference type="Proteomes" id="UP000285530"/>
    </source>
</evidence>
<dbReference type="InterPro" id="IPR013320">
    <property type="entry name" value="ConA-like_dom_sf"/>
</dbReference>
<gene>
    <name evidence="1" type="ORF">D3P06_09780</name>
</gene>
<keyword evidence="2" id="KW-1185">Reference proteome</keyword>
<dbReference type="OrthoDB" id="9814707at2"/>
<dbReference type="InterPro" id="IPR009784">
    <property type="entry name" value="DUF1349"/>
</dbReference>
<dbReference type="Gene3D" id="2.60.120.200">
    <property type="match status" value="1"/>
</dbReference>
<dbReference type="SUPFAM" id="SSF49899">
    <property type="entry name" value="Concanavalin A-like lectins/glucanases"/>
    <property type="match status" value="1"/>
</dbReference>
<dbReference type="Pfam" id="PF07081">
    <property type="entry name" value="DUF1349"/>
    <property type="match status" value="1"/>
</dbReference>
<name>A0A418ZW21_9RHOB</name>
<dbReference type="AlphaFoldDB" id="A0A418ZW21"/>
<dbReference type="InterPro" id="IPR015987">
    <property type="entry name" value="UCP022704"/>
</dbReference>
<organism evidence="1 2">
    <name type="scientific">Paracoccus aestuarii</name>
    <dbReference type="NCBI Taxonomy" id="453842"/>
    <lineage>
        <taxon>Bacteria</taxon>
        <taxon>Pseudomonadati</taxon>
        <taxon>Pseudomonadota</taxon>
        <taxon>Alphaproteobacteria</taxon>
        <taxon>Rhodobacterales</taxon>
        <taxon>Paracoccaceae</taxon>
        <taxon>Paracoccus</taxon>
    </lineage>
</organism>
<accession>A0A418ZW21</accession>